<reference evidence="1" key="1">
    <citation type="submission" date="2020-05" db="EMBL/GenBank/DDBJ databases">
        <title>Large-scale comparative analyses of tick genomes elucidate their genetic diversity and vector capacities.</title>
        <authorList>
            <person name="Jia N."/>
            <person name="Wang J."/>
            <person name="Shi W."/>
            <person name="Du L."/>
            <person name="Sun Y."/>
            <person name="Zhan W."/>
            <person name="Jiang J."/>
            <person name="Wang Q."/>
            <person name="Zhang B."/>
            <person name="Ji P."/>
            <person name="Sakyi L.B."/>
            <person name="Cui X."/>
            <person name="Yuan T."/>
            <person name="Jiang B."/>
            <person name="Yang W."/>
            <person name="Lam T.T.-Y."/>
            <person name="Chang Q."/>
            <person name="Ding S."/>
            <person name="Wang X."/>
            <person name="Zhu J."/>
            <person name="Ruan X."/>
            <person name="Zhao L."/>
            <person name="Wei J."/>
            <person name="Que T."/>
            <person name="Du C."/>
            <person name="Cheng J."/>
            <person name="Dai P."/>
            <person name="Han X."/>
            <person name="Huang E."/>
            <person name="Gao Y."/>
            <person name="Liu J."/>
            <person name="Shao H."/>
            <person name="Ye R."/>
            <person name="Li L."/>
            <person name="Wei W."/>
            <person name="Wang X."/>
            <person name="Wang C."/>
            <person name="Yang T."/>
            <person name="Huo Q."/>
            <person name="Li W."/>
            <person name="Guo W."/>
            <person name="Chen H."/>
            <person name="Zhou L."/>
            <person name="Ni X."/>
            <person name="Tian J."/>
            <person name="Zhou Y."/>
            <person name="Sheng Y."/>
            <person name="Liu T."/>
            <person name="Pan Y."/>
            <person name="Xia L."/>
            <person name="Li J."/>
            <person name="Zhao F."/>
            <person name="Cao W."/>
        </authorList>
    </citation>
    <scope>NUCLEOTIDE SEQUENCE</scope>
    <source>
        <strain evidence="1">Dsil-2018</strain>
    </source>
</reference>
<protein>
    <submittedName>
        <fullName evidence="1">Uncharacterized protein</fullName>
    </submittedName>
</protein>
<dbReference type="EMBL" id="CM023477">
    <property type="protein sequence ID" value="KAH7938509.1"/>
    <property type="molecule type" value="Genomic_DNA"/>
</dbReference>
<keyword evidence="2" id="KW-1185">Reference proteome</keyword>
<gene>
    <name evidence="1" type="ORF">HPB49_024738</name>
</gene>
<sequence length="395" mass="44927">MIIQNGSASMSRHALQGDPPFCYGNMTTFFDSDWTKEMSMNFAIEVTREVTWERRSRLATKAAALRRAQSGGLADASDYNERSRWPESSFGTMSGYLQDLDERQRTTLEQFREAVADVRGPEHTDANLLRWLRAREFDLDRAEHMFRQHLRWRQQNGVDTLLTDYKVPKLGREIETQYVIMDYEGFSVRQLYSWQVLNLLTDLLKMYETNFPESLEKAFVINDGWKAAIAECMDVSKLPAQWGGTLKGPDGDPRCPHLVCPGGEVPEEYHGELISKRLWGREGVQQFCVDRRGRYEMPVAVDQAGCRIRWTFQTAKGELAFGVRFQPPAGGGGGVEEQLLEVHRVPSCSLVPEHGSHVCTKPGTYVLQFDNSFSWMSSKEVAYEIQVVPPPPPAS</sequence>
<proteinExistence type="predicted"/>
<comment type="caution">
    <text evidence="1">The sequence shown here is derived from an EMBL/GenBank/DDBJ whole genome shotgun (WGS) entry which is preliminary data.</text>
</comment>
<name>A0ACB8CCD8_DERSI</name>
<evidence type="ECO:0000313" key="1">
    <source>
        <dbReference type="EMBL" id="KAH7938509.1"/>
    </source>
</evidence>
<dbReference type="Proteomes" id="UP000821865">
    <property type="component" value="Chromosome 8"/>
</dbReference>
<organism evidence="1 2">
    <name type="scientific">Dermacentor silvarum</name>
    <name type="common">Tick</name>
    <dbReference type="NCBI Taxonomy" id="543639"/>
    <lineage>
        <taxon>Eukaryota</taxon>
        <taxon>Metazoa</taxon>
        <taxon>Ecdysozoa</taxon>
        <taxon>Arthropoda</taxon>
        <taxon>Chelicerata</taxon>
        <taxon>Arachnida</taxon>
        <taxon>Acari</taxon>
        <taxon>Parasitiformes</taxon>
        <taxon>Ixodida</taxon>
        <taxon>Ixodoidea</taxon>
        <taxon>Ixodidae</taxon>
        <taxon>Rhipicephalinae</taxon>
        <taxon>Dermacentor</taxon>
    </lineage>
</organism>
<evidence type="ECO:0000313" key="2">
    <source>
        <dbReference type="Proteomes" id="UP000821865"/>
    </source>
</evidence>
<accession>A0ACB8CCD8</accession>